<dbReference type="InterPro" id="IPR000073">
    <property type="entry name" value="AB_hydrolase_1"/>
</dbReference>
<dbReference type="RefSeq" id="WP_085466422.1">
    <property type="nucleotide sequence ID" value="NZ_FXBL01000004.1"/>
</dbReference>
<dbReference type="SUPFAM" id="SSF53474">
    <property type="entry name" value="alpha/beta-Hydrolases"/>
    <property type="match status" value="1"/>
</dbReference>
<organism evidence="2 3">
    <name type="scientific">Mesorhizobium australicum</name>
    <dbReference type="NCBI Taxonomy" id="536018"/>
    <lineage>
        <taxon>Bacteria</taxon>
        <taxon>Pseudomonadati</taxon>
        <taxon>Pseudomonadota</taxon>
        <taxon>Alphaproteobacteria</taxon>
        <taxon>Hyphomicrobiales</taxon>
        <taxon>Phyllobacteriaceae</taxon>
        <taxon>Mesorhizobium</taxon>
    </lineage>
</organism>
<name>A0A1X7PP69_9HYPH</name>
<keyword evidence="2" id="KW-0378">Hydrolase</keyword>
<keyword evidence="3" id="KW-1185">Reference proteome</keyword>
<dbReference type="EMBL" id="FXBL01000004">
    <property type="protein sequence ID" value="SMH53080.1"/>
    <property type="molecule type" value="Genomic_DNA"/>
</dbReference>
<evidence type="ECO:0000259" key="1">
    <source>
        <dbReference type="Pfam" id="PF12697"/>
    </source>
</evidence>
<evidence type="ECO:0000313" key="3">
    <source>
        <dbReference type="Proteomes" id="UP000193083"/>
    </source>
</evidence>
<dbReference type="Pfam" id="PF12697">
    <property type="entry name" value="Abhydrolase_6"/>
    <property type="match status" value="1"/>
</dbReference>
<dbReference type="InterPro" id="IPR050228">
    <property type="entry name" value="Carboxylesterase_BioH"/>
</dbReference>
<dbReference type="OrthoDB" id="9814966at2"/>
<proteinExistence type="predicted"/>
<gene>
    <name evidence="2" type="ORF">SAMN02982922_4763</name>
</gene>
<sequence length="265" mass="28770">MATEPRPSRLTNTVVLIHGAWMTPASWDNFRKPLEAGGYTVHTPTWPYLERGTAAELRANPPEGLGRLTAGAIADHYAKFIDTLPEKPLIIGHSMGGLVTQLLLDRGYGVAGVALDPGPIAGVIPDFLSLSAAIPVLLRWNAWNRTYTLPKATFDARFANTAPQALRDEAYDKYVVPTSGRLFAQAATGIGVGVNTKARKQPLLVTAAEHDRTVAPALSRAIWRKQKKSAARTDFVEFPGLSHFLAAEPGHEKVAAYVLDWAEKL</sequence>
<dbReference type="PANTHER" id="PTHR43194">
    <property type="entry name" value="HYDROLASE ALPHA/BETA FOLD FAMILY"/>
    <property type="match status" value="1"/>
</dbReference>
<dbReference type="Proteomes" id="UP000193083">
    <property type="component" value="Unassembled WGS sequence"/>
</dbReference>
<dbReference type="PANTHER" id="PTHR43194:SF5">
    <property type="entry name" value="PIMELOYL-[ACYL-CARRIER PROTEIN] METHYL ESTER ESTERASE"/>
    <property type="match status" value="1"/>
</dbReference>
<protein>
    <submittedName>
        <fullName evidence="2">Lysophospholipase, alpha-beta hydrolase superfamily</fullName>
    </submittedName>
</protein>
<feature type="domain" description="AB hydrolase-1" evidence="1">
    <location>
        <begin position="14"/>
        <end position="252"/>
    </location>
</feature>
<evidence type="ECO:0000313" key="2">
    <source>
        <dbReference type="EMBL" id="SMH53080.1"/>
    </source>
</evidence>
<reference evidence="2 3" key="1">
    <citation type="submission" date="2017-04" db="EMBL/GenBank/DDBJ databases">
        <authorList>
            <person name="Afonso C.L."/>
            <person name="Miller P.J."/>
            <person name="Scott M.A."/>
            <person name="Spackman E."/>
            <person name="Goraichik I."/>
            <person name="Dimitrov K.M."/>
            <person name="Suarez D.L."/>
            <person name="Swayne D.E."/>
        </authorList>
    </citation>
    <scope>NUCLEOTIDE SEQUENCE [LARGE SCALE GENOMIC DNA]</scope>
    <source>
        <strain evidence="2 3">B5P</strain>
    </source>
</reference>
<dbReference type="GO" id="GO:0016787">
    <property type="term" value="F:hydrolase activity"/>
    <property type="evidence" value="ECO:0007669"/>
    <property type="project" value="UniProtKB-KW"/>
</dbReference>
<accession>A0A1X7PP69</accession>
<dbReference type="AlphaFoldDB" id="A0A1X7PP69"/>
<dbReference type="Gene3D" id="3.40.50.1820">
    <property type="entry name" value="alpha/beta hydrolase"/>
    <property type="match status" value="1"/>
</dbReference>
<dbReference type="InterPro" id="IPR029058">
    <property type="entry name" value="AB_hydrolase_fold"/>
</dbReference>